<dbReference type="InterPro" id="IPR003142">
    <property type="entry name" value="BPL_C"/>
</dbReference>
<feature type="domain" description="BPL/LPL catalytic" evidence="7">
    <location>
        <begin position="1"/>
        <end position="181"/>
    </location>
</feature>
<dbReference type="AlphaFoldDB" id="A0A2M9G1Q4"/>
<name>A0A2M9G1Q4_9PROT</name>
<protein>
    <recommendedName>
        <fullName evidence="5">biotin--[biotin carboxyl-carrier protein] ligase</fullName>
        <ecNumber evidence="5">6.3.4.15</ecNumber>
    </recommendedName>
</protein>
<dbReference type="GO" id="GO:0004077">
    <property type="term" value="F:biotin--[biotin carboxyl-carrier protein] ligase activity"/>
    <property type="evidence" value="ECO:0007669"/>
    <property type="project" value="UniProtKB-EC"/>
</dbReference>
<dbReference type="PANTHER" id="PTHR12835:SF5">
    <property type="entry name" value="BIOTIN--PROTEIN LIGASE"/>
    <property type="match status" value="1"/>
</dbReference>
<keyword evidence="4" id="KW-0092">Biotin</keyword>
<dbReference type="EC" id="6.3.4.15" evidence="5"/>
<evidence type="ECO:0000256" key="4">
    <source>
        <dbReference type="ARBA" id="ARBA00023267"/>
    </source>
</evidence>
<dbReference type="OrthoDB" id="9807064at2"/>
<proteinExistence type="predicted"/>
<dbReference type="Gene3D" id="2.30.30.100">
    <property type="match status" value="1"/>
</dbReference>
<gene>
    <name evidence="8" type="ORF">CVT23_11365</name>
</gene>
<keyword evidence="1 8" id="KW-0436">Ligase</keyword>
<dbReference type="PANTHER" id="PTHR12835">
    <property type="entry name" value="BIOTIN PROTEIN LIGASE"/>
    <property type="match status" value="1"/>
</dbReference>
<dbReference type="CDD" id="cd16442">
    <property type="entry name" value="BPL"/>
    <property type="match status" value="1"/>
</dbReference>
<evidence type="ECO:0000313" key="9">
    <source>
        <dbReference type="Proteomes" id="UP000229498"/>
    </source>
</evidence>
<keyword evidence="2" id="KW-0547">Nucleotide-binding</keyword>
<keyword evidence="9" id="KW-1185">Reference proteome</keyword>
<dbReference type="SUPFAM" id="SSF55681">
    <property type="entry name" value="Class II aaRS and biotin synthetases"/>
    <property type="match status" value="1"/>
</dbReference>
<organism evidence="8 9">
    <name type="scientific">Minwuia thermotolerans</name>
    <dbReference type="NCBI Taxonomy" id="2056226"/>
    <lineage>
        <taxon>Bacteria</taxon>
        <taxon>Pseudomonadati</taxon>
        <taxon>Pseudomonadota</taxon>
        <taxon>Alphaproteobacteria</taxon>
        <taxon>Minwuiales</taxon>
        <taxon>Minwuiaceae</taxon>
        <taxon>Minwuia</taxon>
    </lineage>
</organism>
<dbReference type="Pfam" id="PF03099">
    <property type="entry name" value="BPL_LplA_LipB"/>
    <property type="match status" value="1"/>
</dbReference>
<evidence type="ECO:0000256" key="1">
    <source>
        <dbReference type="ARBA" id="ARBA00022598"/>
    </source>
</evidence>
<dbReference type="Gene3D" id="3.30.930.10">
    <property type="entry name" value="Bira Bifunctional Protein, Domain 2"/>
    <property type="match status" value="1"/>
</dbReference>
<comment type="caution">
    <text evidence="8">The sequence shown here is derived from an EMBL/GenBank/DDBJ whole genome shotgun (WGS) entry which is preliminary data.</text>
</comment>
<dbReference type="GO" id="GO:0005737">
    <property type="term" value="C:cytoplasm"/>
    <property type="evidence" value="ECO:0007669"/>
    <property type="project" value="TreeGrafter"/>
</dbReference>
<dbReference type="NCBIfam" id="TIGR00121">
    <property type="entry name" value="birA_ligase"/>
    <property type="match status" value="1"/>
</dbReference>
<evidence type="ECO:0000256" key="3">
    <source>
        <dbReference type="ARBA" id="ARBA00022840"/>
    </source>
</evidence>
<evidence type="ECO:0000256" key="5">
    <source>
        <dbReference type="ARBA" id="ARBA00024227"/>
    </source>
</evidence>
<sequence>MTAPAFRFRRVSLGDVGSTNDEARARLDMLSGGPYVVTGVRQLSGRGRRGRNWVSPAGNVYASFTLTPEAPLSRYPELSFVAALAVSDAARSFVHEAGRVRCKWPNDVLIDGAKVSGILLETAQAEGRTAVIVGIGVNVASRPTDTPYAATALTEHAPDATSEQVFAALVEALTARIGRWERKGFAAIRHAWLERADGLGEPVVARLSDREVHGRFVDLAPDGALMLENDLGDMVRIAAGDVFRPRTES</sequence>
<dbReference type="InterPro" id="IPR004408">
    <property type="entry name" value="Biotin_CoA_COase_ligase"/>
</dbReference>
<dbReference type="RefSeq" id="WP_109793666.1">
    <property type="nucleotide sequence ID" value="NZ_PHIG01000032.1"/>
</dbReference>
<evidence type="ECO:0000256" key="2">
    <source>
        <dbReference type="ARBA" id="ARBA00022741"/>
    </source>
</evidence>
<dbReference type="EMBL" id="PHIG01000032">
    <property type="protein sequence ID" value="PJK29641.1"/>
    <property type="molecule type" value="Genomic_DNA"/>
</dbReference>
<dbReference type="InterPro" id="IPR045864">
    <property type="entry name" value="aa-tRNA-synth_II/BPL/LPL"/>
</dbReference>
<dbReference type="SUPFAM" id="SSF50037">
    <property type="entry name" value="C-terminal domain of transcriptional repressors"/>
    <property type="match status" value="1"/>
</dbReference>
<dbReference type="PROSITE" id="PS51733">
    <property type="entry name" value="BPL_LPL_CATALYTIC"/>
    <property type="match status" value="1"/>
</dbReference>
<keyword evidence="3" id="KW-0067">ATP-binding</keyword>
<evidence type="ECO:0000256" key="6">
    <source>
        <dbReference type="ARBA" id="ARBA00047846"/>
    </source>
</evidence>
<dbReference type="Pfam" id="PF02237">
    <property type="entry name" value="BPL_C"/>
    <property type="match status" value="1"/>
</dbReference>
<dbReference type="InterPro" id="IPR008988">
    <property type="entry name" value="Transcriptional_repressor_C"/>
</dbReference>
<dbReference type="InterPro" id="IPR004143">
    <property type="entry name" value="BPL_LPL_catalytic"/>
</dbReference>
<evidence type="ECO:0000259" key="7">
    <source>
        <dbReference type="PROSITE" id="PS51733"/>
    </source>
</evidence>
<reference evidence="8 9" key="1">
    <citation type="submission" date="2017-11" db="EMBL/GenBank/DDBJ databases">
        <title>Draft genome sequence of Rhizobiales bacterium SY3-13.</title>
        <authorList>
            <person name="Sun C."/>
        </authorList>
    </citation>
    <scope>NUCLEOTIDE SEQUENCE [LARGE SCALE GENOMIC DNA]</scope>
    <source>
        <strain evidence="8 9">SY3-13</strain>
    </source>
</reference>
<dbReference type="GO" id="GO:0005524">
    <property type="term" value="F:ATP binding"/>
    <property type="evidence" value="ECO:0007669"/>
    <property type="project" value="UniProtKB-KW"/>
</dbReference>
<evidence type="ECO:0000313" key="8">
    <source>
        <dbReference type="EMBL" id="PJK29641.1"/>
    </source>
</evidence>
<comment type="catalytic activity">
    <reaction evidence="6">
        <text>biotin + L-lysyl-[protein] + ATP = N(6)-biotinyl-L-lysyl-[protein] + AMP + diphosphate + H(+)</text>
        <dbReference type="Rhea" id="RHEA:11756"/>
        <dbReference type="Rhea" id="RHEA-COMP:9752"/>
        <dbReference type="Rhea" id="RHEA-COMP:10505"/>
        <dbReference type="ChEBI" id="CHEBI:15378"/>
        <dbReference type="ChEBI" id="CHEBI:29969"/>
        <dbReference type="ChEBI" id="CHEBI:30616"/>
        <dbReference type="ChEBI" id="CHEBI:33019"/>
        <dbReference type="ChEBI" id="CHEBI:57586"/>
        <dbReference type="ChEBI" id="CHEBI:83144"/>
        <dbReference type="ChEBI" id="CHEBI:456215"/>
        <dbReference type="EC" id="6.3.4.15"/>
    </reaction>
</comment>
<dbReference type="Proteomes" id="UP000229498">
    <property type="component" value="Unassembled WGS sequence"/>
</dbReference>
<accession>A0A2M9G1Q4</accession>